<sequence length="24" mass="2830">MKRRNRVVFVLGQCIIQITLIKSI</sequence>
<dbReference type="EMBL" id="GBRH01260143">
    <property type="protein sequence ID" value="JAD37752.1"/>
    <property type="molecule type" value="Transcribed_RNA"/>
</dbReference>
<dbReference type="AlphaFoldDB" id="A0A0A8ZSE1"/>
<evidence type="ECO:0000313" key="1">
    <source>
        <dbReference type="EMBL" id="JAD37752.1"/>
    </source>
</evidence>
<proteinExistence type="predicted"/>
<protein>
    <submittedName>
        <fullName evidence="1">Uncharacterized protein</fullName>
    </submittedName>
</protein>
<organism evidence="1">
    <name type="scientific">Arundo donax</name>
    <name type="common">Giant reed</name>
    <name type="synonym">Donax arundinaceus</name>
    <dbReference type="NCBI Taxonomy" id="35708"/>
    <lineage>
        <taxon>Eukaryota</taxon>
        <taxon>Viridiplantae</taxon>
        <taxon>Streptophyta</taxon>
        <taxon>Embryophyta</taxon>
        <taxon>Tracheophyta</taxon>
        <taxon>Spermatophyta</taxon>
        <taxon>Magnoliopsida</taxon>
        <taxon>Liliopsida</taxon>
        <taxon>Poales</taxon>
        <taxon>Poaceae</taxon>
        <taxon>PACMAD clade</taxon>
        <taxon>Arundinoideae</taxon>
        <taxon>Arundineae</taxon>
        <taxon>Arundo</taxon>
    </lineage>
</organism>
<accession>A0A0A8ZSE1</accession>
<reference evidence="1" key="2">
    <citation type="journal article" date="2015" name="Data Brief">
        <title>Shoot transcriptome of the giant reed, Arundo donax.</title>
        <authorList>
            <person name="Barrero R.A."/>
            <person name="Guerrero F.D."/>
            <person name="Moolhuijzen P."/>
            <person name="Goolsby J.A."/>
            <person name="Tidwell J."/>
            <person name="Bellgard S.E."/>
            <person name="Bellgard M.I."/>
        </authorList>
    </citation>
    <scope>NUCLEOTIDE SEQUENCE</scope>
    <source>
        <tissue evidence="1">Shoot tissue taken approximately 20 cm above the soil surface</tissue>
    </source>
</reference>
<name>A0A0A8ZSE1_ARUDO</name>
<reference evidence="1" key="1">
    <citation type="submission" date="2014-09" db="EMBL/GenBank/DDBJ databases">
        <authorList>
            <person name="Magalhaes I.L.F."/>
            <person name="Oliveira U."/>
            <person name="Santos F.R."/>
            <person name="Vidigal T.H.D.A."/>
            <person name="Brescovit A.D."/>
            <person name="Santos A.J."/>
        </authorList>
    </citation>
    <scope>NUCLEOTIDE SEQUENCE</scope>
    <source>
        <tissue evidence="1">Shoot tissue taken approximately 20 cm above the soil surface</tissue>
    </source>
</reference>